<sequence>MPASKVLVVGSGAIGLRTSLELLRKKVSVILRSPRSPIDTSVCSQGAGGLWMPFHCDDPRTDRWAKETLDELYPIGKDDSKSLVELVPTLALHRNNHGPTTLDFTRNDYASGTGGASQLPAWSTDARLQFQHMTTEMLYWQNYINRLKIPPEQDILAAGYSYAWLFNPPIVDCPKMLETMLKEVESKGADVNVETGMEYESLEEIVDDAKSLGCDAVVNCTGLGARKLCNDQEMVGARGILLQYDRQDCVRTEDIAFREDGKDTNIMVEEGPWGSEEMPCYMITRGNTVVVGGSYLEGDTEQDIRDHERLRLLENARLMGIDTEKSSPVGEWTGFRPFRPTSRLEVDAKFSNEDMQIVHSYGYGGSGWTVYVGAAKEAARLLLES</sequence>
<accession>A0AAD2FHS9</accession>
<proteinExistence type="inferred from homology"/>
<reference evidence="7" key="1">
    <citation type="submission" date="2023-08" db="EMBL/GenBank/DDBJ databases">
        <authorList>
            <person name="Audoor S."/>
            <person name="Bilcke G."/>
        </authorList>
    </citation>
    <scope>NUCLEOTIDE SEQUENCE</scope>
</reference>
<keyword evidence="5" id="KW-0560">Oxidoreductase</keyword>
<dbReference type="GO" id="GO:0005737">
    <property type="term" value="C:cytoplasm"/>
    <property type="evidence" value="ECO:0007669"/>
    <property type="project" value="TreeGrafter"/>
</dbReference>
<evidence type="ECO:0000259" key="6">
    <source>
        <dbReference type="Pfam" id="PF01266"/>
    </source>
</evidence>
<name>A0AAD2FHS9_9STRA</name>
<dbReference type="Gene3D" id="3.40.50.720">
    <property type="entry name" value="NAD(P)-binding Rossmann-like Domain"/>
    <property type="match status" value="1"/>
</dbReference>
<dbReference type="Gene3D" id="3.30.9.10">
    <property type="entry name" value="D-Amino Acid Oxidase, subunit A, domain 2"/>
    <property type="match status" value="1"/>
</dbReference>
<dbReference type="SUPFAM" id="SSF51971">
    <property type="entry name" value="Nucleotide-binding domain"/>
    <property type="match status" value="1"/>
</dbReference>
<dbReference type="GO" id="GO:0003884">
    <property type="term" value="F:D-amino-acid oxidase activity"/>
    <property type="evidence" value="ECO:0007669"/>
    <property type="project" value="InterPro"/>
</dbReference>
<dbReference type="Pfam" id="PF01266">
    <property type="entry name" value="DAO"/>
    <property type="match status" value="1"/>
</dbReference>
<comment type="similarity">
    <text evidence="2">Belongs to the DAMOX/DASOX family.</text>
</comment>
<dbReference type="PANTHER" id="PTHR11530">
    <property type="entry name" value="D-AMINO ACID OXIDASE"/>
    <property type="match status" value="1"/>
</dbReference>
<comment type="caution">
    <text evidence="7">The sequence shown here is derived from an EMBL/GenBank/DDBJ whole genome shotgun (WGS) entry which is preliminary data.</text>
</comment>
<evidence type="ECO:0000256" key="1">
    <source>
        <dbReference type="ARBA" id="ARBA00001974"/>
    </source>
</evidence>
<dbReference type="AlphaFoldDB" id="A0AAD2FHS9"/>
<protein>
    <recommendedName>
        <fullName evidence="6">FAD dependent oxidoreductase domain-containing protein</fullName>
    </recommendedName>
</protein>
<evidence type="ECO:0000256" key="4">
    <source>
        <dbReference type="ARBA" id="ARBA00022827"/>
    </source>
</evidence>
<keyword evidence="8" id="KW-1185">Reference proteome</keyword>
<gene>
    <name evidence="7" type="ORF">CYCCA115_LOCUS6870</name>
</gene>
<dbReference type="InterPro" id="IPR006076">
    <property type="entry name" value="FAD-dep_OxRdtase"/>
</dbReference>
<evidence type="ECO:0000256" key="3">
    <source>
        <dbReference type="ARBA" id="ARBA00022630"/>
    </source>
</evidence>
<keyword evidence="4" id="KW-0274">FAD</keyword>
<keyword evidence="3" id="KW-0285">Flavoprotein</keyword>
<evidence type="ECO:0000313" key="8">
    <source>
        <dbReference type="Proteomes" id="UP001295423"/>
    </source>
</evidence>
<feature type="domain" description="FAD dependent oxidoreductase" evidence="6">
    <location>
        <begin position="5"/>
        <end position="381"/>
    </location>
</feature>
<evidence type="ECO:0000256" key="2">
    <source>
        <dbReference type="ARBA" id="ARBA00006730"/>
    </source>
</evidence>
<organism evidence="7 8">
    <name type="scientific">Cylindrotheca closterium</name>
    <dbReference type="NCBI Taxonomy" id="2856"/>
    <lineage>
        <taxon>Eukaryota</taxon>
        <taxon>Sar</taxon>
        <taxon>Stramenopiles</taxon>
        <taxon>Ochrophyta</taxon>
        <taxon>Bacillariophyta</taxon>
        <taxon>Bacillariophyceae</taxon>
        <taxon>Bacillariophycidae</taxon>
        <taxon>Bacillariales</taxon>
        <taxon>Bacillariaceae</taxon>
        <taxon>Cylindrotheca</taxon>
    </lineage>
</organism>
<dbReference type="InterPro" id="IPR023209">
    <property type="entry name" value="DAO"/>
</dbReference>
<comment type="cofactor">
    <cofactor evidence="1">
        <name>FAD</name>
        <dbReference type="ChEBI" id="CHEBI:57692"/>
    </cofactor>
</comment>
<dbReference type="GO" id="GO:0019478">
    <property type="term" value="P:D-amino acid catabolic process"/>
    <property type="evidence" value="ECO:0007669"/>
    <property type="project" value="TreeGrafter"/>
</dbReference>
<dbReference type="EMBL" id="CAKOGP040000890">
    <property type="protein sequence ID" value="CAJ1940098.1"/>
    <property type="molecule type" value="Genomic_DNA"/>
</dbReference>
<dbReference type="GO" id="GO:0071949">
    <property type="term" value="F:FAD binding"/>
    <property type="evidence" value="ECO:0007669"/>
    <property type="project" value="InterPro"/>
</dbReference>
<dbReference type="Proteomes" id="UP001295423">
    <property type="component" value="Unassembled WGS sequence"/>
</dbReference>
<evidence type="ECO:0000313" key="7">
    <source>
        <dbReference type="EMBL" id="CAJ1940098.1"/>
    </source>
</evidence>
<dbReference type="SUPFAM" id="SSF54373">
    <property type="entry name" value="FAD-linked reductases, C-terminal domain"/>
    <property type="match status" value="1"/>
</dbReference>
<dbReference type="PANTHER" id="PTHR11530:SF11">
    <property type="entry name" value="D-ASPARTATE OXIDASE"/>
    <property type="match status" value="1"/>
</dbReference>
<evidence type="ECO:0000256" key="5">
    <source>
        <dbReference type="ARBA" id="ARBA00023002"/>
    </source>
</evidence>